<dbReference type="EMBL" id="CP032427">
    <property type="protein sequence ID" value="AYC42279.1"/>
    <property type="molecule type" value="Genomic_DNA"/>
</dbReference>
<gene>
    <name evidence="2" type="ORF">DWG14_06571</name>
</gene>
<proteinExistence type="predicted"/>
<evidence type="ECO:0008006" key="4">
    <source>
        <dbReference type="Google" id="ProtNLM"/>
    </source>
</evidence>
<reference evidence="2 3" key="1">
    <citation type="submission" date="2018-09" db="EMBL/GenBank/DDBJ databases">
        <title>Production of Trimethoprim by Streptomyces sp. 3E-1.</title>
        <authorList>
            <person name="Kang H.J."/>
            <person name="Kim S.B."/>
        </authorList>
    </citation>
    <scope>NUCLEOTIDE SEQUENCE [LARGE SCALE GENOMIC DNA]</scope>
    <source>
        <strain evidence="2 3">3E-1</strain>
    </source>
</reference>
<evidence type="ECO:0000313" key="3">
    <source>
        <dbReference type="Proteomes" id="UP000265765"/>
    </source>
</evidence>
<name>A0AAI8L3K1_9ACTN</name>
<feature type="region of interest" description="Disordered" evidence="1">
    <location>
        <begin position="137"/>
        <end position="168"/>
    </location>
</feature>
<dbReference type="RefSeq" id="WP_120052802.1">
    <property type="nucleotide sequence ID" value="NZ_CP032427.1"/>
</dbReference>
<sequence>MTAEQWARTVRHQLGLGRLLPLGGPGDGAWISEEAATAVLRTAARGLVGARLGTVRIGLAHPGDADESVVPAPPSALRPGPLRLSAEFEATPAEPLPETAELLRTVLAGAAAESLGLDLAEVDLRVTALLDETALRDEAAEASSVRPEGRPEGRPEPSSVRQPAEAAPGHETLAAVAALAVPGVSVLTGLLGRPVHIGDRETGEGALPRRHVRVELAVGAGRRAVDVAREVRAAVGAALPDHPTVAVLVTAVVS</sequence>
<dbReference type="GeneID" id="91285389"/>
<evidence type="ECO:0000256" key="1">
    <source>
        <dbReference type="SAM" id="MobiDB-lite"/>
    </source>
</evidence>
<evidence type="ECO:0000313" key="2">
    <source>
        <dbReference type="EMBL" id="AYC42279.1"/>
    </source>
</evidence>
<protein>
    <recommendedName>
        <fullName evidence="4">Nucleopolyhedrovirus P10 family protein</fullName>
    </recommendedName>
</protein>
<dbReference type="Proteomes" id="UP000265765">
    <property type="component" value="Chromosome"/>
</dbReference>
<dbReference type="KEGG" id="sge:DWG14_06571"/>
<dbReference type="AlphaFoldDB" id="A0AAI8L3K1"/>
<organism evidence="2 3">
    <name type="scientific">Streptomyces griseorubiginosus</name>
    <dbReference type="NCBI Taxonomy" id="67304"/>
    <lineage>
        <taxon>Bacteria</taxon>
        <taxon>Bacillati</taxon>
        <taxon>Actinomycetota</taxon>
        <taxon>Actinomycetes</taxon>
        <taxon>Kitasatosporales</taxon>
        <taxon>Streptomycetaceae</taxon>
        <taxon>Streptomyces</taxon>
    </lineage>
</organism>
<accession>A0AAI8L3K1</accession>